<dbReference type="EMBL" id="BRYB01000281">
    <property type="protein sequence ID" value="GMI26921.1"/>
    <property type="molecule type" value="Genomic_DNA"/>
</dbReference>
<organism evidence="2 3">
    <name type="scientific">Tetraparma gracilis</name>
    <dbReference type="NCBI Taxonomy" id="2962635"/>
    <lineage>
        <taxon>Eukaryota</taxon>
        <taxon>Sar</taxon>
        <taxon>Stramenopiles</taxon>
        <taxon>Ochrophyta</taxon>
        <taxon>Bolidophyceae</taxon>
        <taxon>Parmales</taxon>
        <taxon>Triparmaceae</taxon>
        <taxon>Tetraparma</taxon>
    </lineage>
</organism>
<evidence type="ECO:0000313" key="2">
    <source>
        <dbReference type="EMBL" id="GMI26921.1"/>
    </source>
</evidence>
<dbReference type="Pfam" id="PF05721">
    <property type="entry name" value="PhyH"/>
    <property type="match status" value="1"/>
</dbReference>
<dbReference type="SUPFAM" id="SSF51197">
    <property type="entry name" value="Clavaminate synthase-like"/>
    <property type="match status" value="1"/>
</dbReference>
<proteinExistence type="predicted"/>
<name>A0ABQ6MID0_9STRA</name>
<comment type="caution">
    <text evidence="2">The sequence shown here is derived from an EMBL/GenBank/DDBJ whole genome shotgun (WGS) entry which is preliminary data.</text>
</comment>
<protein>
    <recommendedName>
        <fullName evidence="4">Phytanoyl-CoA dioxygenase</fullName>
    </recommendedName>
</protein>
<dbReference type="InterPro" id="IPR008775">
    <property type="entry name" value="Phytyl_CoA_dOase-like"/>
</dbReference>
<dbReference type="Proteomes" id="UP001165060">
    <property type="component" value="Unassembled WGS sequence"/>
</dbReference>
<evidence type="ECO:0000313" key="3">
    <source>
        <dbReference type="Proteomes" id="UP001165060"/>
    </source>
</evidence>
<evidence type="ECO:0000256" key="1">
    <source>
        <dbReference type="ARBA" id="ARBA00001962"/>
    </source>
</evidence>
<dbReference type="PANTHER" id="PTHR20883:SF48">
    <property type="entry name" value="ECTOINE DIOXYGENASE"/>
    <property type="match status" value="1"/>
</dbReference>
<gene>
    <name evidence="2" type="ORF">TeGR_g438</name>
</gene>
<evidence type="ECO:0008006" key="4">
    <source>
        <dbReference type="Google" id="ProtNLM"/>
    </source>
</evidence>
<dbReference type="PANTHER" id="PTHR20883">
    <property type="entry name" value="PHYTANOYL-COA DIOXYGENASE DOMAIN CONTAINING 1"/>
    <property type="match status" value="1"/>
</dbReference>
<dbReference type="Gene3D" id="2.60.120.620">
    <property type="entry name" value="q2cbj1_9rhob like domain"/>
    <property type="match status" value="1"/>
</dbReference>
<sequence length="234" mass="24848">MAERACRSADASILRTHELTPARTLTRVERFVPLFPDWRSLCGSGGSLSSLLGALFSTPPWPLFKEKLNLKPPGGRGFAAHLDGPSLAAAGVGDGARMLTVMLAIDAMTRENGCLQYAPGAWNPGNAAETEAPRGDDPDSDGRLGALTPEAEAALRWELLPCGAGGCYVFGGCVPHRSGGNGAAFARRAVFLTYSHPDGGDLREEYYGGMGRKREAFRRGKAGAEEDWLKSVPT</sequence>
<comment type="cofactor">
    <cofactor evidence="1">
        <name>Fe cation</name>
        <dbReference type="ChEBI" id="CHEBI:24875"/>
    </cofactor>
</comment>
<reference evidence="2 3" key="1">
    <citation type="journal article" date="2023" name="Commun. Biol.">
        <title>Genome analysis of Parmales, the sister group of diatoms, reveals the evolutionary specialization of diatoms from phago-mixotrophs to photoautotrophs.</title>
        <authorList>
            <person name="Ban H."/>
            <person name="Sato S."/>
            <person name="Yoshikawa S."/>
            <person name="Yamada K."/>
            <person name="Nakamura Y."/>
            <person name="Ichinomiya M."/>
            <person name="Sato N."/>
            <person name="Blanc-Mathieu R."/>
            <person name="Endo H."/>
            <person name="Kuwata A."/>
            <person name="Ogata H."/>
        </authorList>
    </citation>
    <scope>NUCLEOTIDE SEQUENCE [LARGE SCALE GENOMIC DNA]</scope>
</reference>
<keyword evidence="3" id="KW-1185">Reference proteome</keyword>
<accession>A0ABQ6MID0</accession>